<evidence type="ECO:0000313" key="2">
    <source>
        <dbReference type="EMBL" id="KAI3950108.1"/>
    </source>
</evidence>
<dbReference type="InterPro" id="IPR050823">
    <property type="entry name" value="Plant_Ser_Thr_Prot_Kinase"/>
</dbReference>
<feature type="non-terminal residue" evidence="2">
    <location>
        <position position="200"/>
    </location>
</feature>
<dbReference type="Proteomes" id="UP001202328">
    <property type="component" value="Unassembled WGS sequence"/>
</dbReference>
<sequence>MKDCKDYFDETSCKVSFVWSQRRGRSCSRTGRTTPCLVKWLPCKKTGPFVFLCEYLLPKVQSNHQDKNQKDYRALSVLSKLTHHSKISGFFSWKKGKRLQSTKSKLNSSSQTTCASVPPTPRSEGEILQSSNLRSFSFSDLKTAPRNFRPDNVLGEGGFGSVFKGWVDENTFKATKPGTGIVIAVNRLNQEGLQGHREWL</sequence>
<protein>
    <recommendedName>
        <fullName evidence="4">Protein kinase</fullName>
    </recommendedName>
</protein>
<evidence type="ECO:0000256" key="1">
    <source>
        <dbReference type="SAM" id="MobiDB-lite"/>
    </source>
</evidence>
<proteinExistence type="predicted"/>
<feature type="compositionally biased region" description="Polar residues" evidence="1">
    <location>
        <begin position="104"/>
        <end position="115"/>
    </location>
</feature>
<accession>A0AAD4TCV4</accession>
<gene>
    <name evidence="2" type="ORF">MKW98_008553</name>
</gene>
<dbReference type="SUPFAM" id="SSF56112">
    <property type="entry name" value="Protein kinase-like (PK-like)"/>
    <property type="match status" value="1"/>
</dbReference>
<dbReference type="PANTHER" id="PTHR45621">
    <property type="entry name" value="OS01G0588500 PROTEIN-RELATED"/>
    <property type="match status" value="1"/>
</dbReference>
<evidence type="ECO:0008006" key="4">
    <source>
        <dbReference type="Google" id="ProtNLM"/>
    </source>
</evidence>
<comment type="caution">
    <text evidence="2">The sequence shown here is derived from an EMBL/GenBank/DDBJ whole genome shotgun (WGS) entry which is preliminary data.</text>
</comment>
<feature type="region of interest" description="Disordered" evidence="1">
    <location>
        <begin position="104"/>
        <end position="124"/>
    </location>
</feature>
<evidence type="ECO:0000313" key="3">
    <source>
        <dbReference type="Proteomes" id="UP001202328"/>
    </source>
</evidence>
<organism evidence="2 3">
    <name type="scientific">Papaver atlanticum</name>
    <dbReference type="NCBI Taxonomy" id="357466"/>
    <lineage>
        <taxon>Eukaryota</taxon>
        <taxon>Viridiplantae</taxon>
        <taxon>Streptophyta</taxon>
        <taxon>Embryophyta</taxon>
        <taxon>Tracheophyta</taxon>
        <taxon>Spermatophyta</taxon>
        <taxon>Magnoliopsida</taxon>
        <taxon>Ranunculales</taxon>
        <taxon>Papaveraceae</taxon>
        <taxon>Papaveroideae</taxon>
        <taxon>Papaver</taxon>
    </lineage>
</organism>
<dbReference type="EMBL" id="JAJJMB010002922">
    <property type="protein sequence ID" value="KAI3950108.1"/>
    <property type="molecule type" value="Genomic_DNA"/>
</dbReference>
<dbReference type="AlphaFoldDB" id="A0AAD4TCV4"/>
<dbReference type="InterPro" id="IPR011009">
    <property type="entry name" value="Kinase-like_dom_sf"/>
</dbReference>
<dbReference type="Gene3D" id="3.30.200.20">
    <property type="entry name" value="Phosphorylase Kinase, domain 1"/>
    <property type="match status" value="1"/>
</dbReference>
<name>A0AAD4TCV4_9MAGN</name>
<reference evidence="2" key="1">
    <citation type="submission" date="2022-04" db="EMBL/GenBank/DDBJ databases">
        <title>A functionally conserved STORR gene fusion in Papaver species that diverged 16.8 million years ago.</title>
        <authorList>
            <person name="Catania T."/>
        </authorList>
    </citation>
    <scope>NUCLEOTIDE SEQUENCE</scope>
    <source>
        <strain evidence="2">S-188037</strain>
    </source>
</reference>
<keyword evidence="3" id="KW-1185">Reference proteome</keyword>